<dbReference type="GO" id="GO:0055085">
    <property type="term" value="P:transmembrane transport"/>
    <property type="evidence" value="ECO:0007669"/>
    <property type="project" value="InterPro"/>
</dbReference>
<feature type="transmembrane region" description="Helical" evidence="7">
    <location>
        <begin position="120"/>
        <end position="142"/>
    </location>
</feature>
<protein>
    <submittedName>
        <fullName evidence="9">Carbohydrate ABC transporter permease</fullName>
    </submittedName>
</protein>
<reference evidence="9 10" key="1">
    <citation type="submission" date="2018-06" db="EMBL/GenBank/DDBJ databases">
        <title>Sphaerisporangium craniellae sp. nov., isolated from a marine sponge in the South China Sea.</title>
        <authorList>
            <person name="Li L."/>
        </authorList>
    </citation>
    <scope>NUCLEOTIDE SEQUENCE [LARGE SCALE GENOMIC DNA]</scope>
    <source>
        <strain evidence="9 10">LHW63015</strain>
    </source>
</reference>
<feature type="transmembrane region" description="Helical" evidence="7">
    <location>
        <begin position="154"/>
        <end position="174"/>
    </location>
</feature>
<keyword evidence="6 7" id="KW-0472">Membrane</keyword>
<organism evidence="9 10">
    <name type="scientific">Spongiactinospora rosea</name>
    <dbReference type="NCBI Taxonomy" id="2248750"/>
    <lineage>
        <taxon>Bacteria</taxon>
        <taxon>Bacillati</taxon>
        <taxon>Actinomycetota</taxon>
        <taxon>Actinomycetes</taxon>
        <taxon>Streptosporangiales</taxon>
        <taxon>Streptosporangiaceae</taxon>
        <taxon>Spongiactinospora</taxon>
    </lineage>
</organism>
<dbReference type="InterPro" id="IPR000515">
    <property type="entry name" value="MetI-like"/>
</dbReference>
<evidence type="ECO:0000256" key="3">
    <source>
        <dbReference type="ARBA" id="ARBA00022475"/>
    </source>
</evidence>
<dbReference type="InterPro" id="IPR035906">
    <property type="entry name" value="MetI-like_sf"/>
</dbReference>
<feature type="transmembrane region" description="Helical" evidence="7">
    <location>
        <begin position="21"/>
        <end position="45"/>
    </location>
</feature>
<name>A0A366M2T6_9ACTN</name>
<dbReference type="PROSITE" id="PS50928">
    <property type="entry name" value="ABC_TM1"/>
    <property type="match status" value="1"/>
</dbReference>
<evidence type="ECO:0000256" key="5">
    <source>
        <dbReference type="ARBA" id="ARBA00022989"/>
    </source>
</evidence>
<dbReference type="Pfam" id="PF00528">
    <property type="entry name" value="BPD_transp_1"/>
    <property type="match status" value="1"/>
</dbReference>
<evidence type="ECO:0000256" key="4">
    <source>
        <dbReference type="ARBA" id="ARBA00022692"/>
    </source>
</evidence>
<dbReference type="EMBL" id="QMEY01000003">
    <property type="protein sequence ID" value="RBQ20506.1"/>
    <property type="molecule type" value="Genomic_DNA"/>
</dbReference>
<evidence type="ECO:0000256" key="2">
    <source>
        <dbReference type="ARBA" id="ARBA00022448"/>
    </source>
</evidence>
<dbReference type="Proteomes" id="UP000253303">
    <property type="component" value="Unassembled WGS sequence"/>
</dbReference>
<comment type="subcellular location">
    <subcellularLocation>
        <location evidence="1 7">Cell membrane</location>
        <topology evidence="1 7">Multi-pass membrane protein</topology>
    </subcellularLocation>
</comment>
<evidence type="ECO:0000313" key="9">
    <source>
        <dbReference type="EMBL" id="RBQ20506.1"/>
    </source>
</evidence>
<feature type="transmembrane region" description="Helical" evidence="7">
    <location>
        <begin position="254"/>
        <end position="272"/>
    </location>
</feature>
<dbReference type="OrthoDB" id="148827at2"/>
<dbReference type="GO" id="GO:0005886">
    <property type="term" value="C:plasma membrane"/>
    <property type="evidence" value="ECO:0007669"/>
    <property type="project" value="UniProtKB-SubCell"/>
</dbReference>
<evidence type="ECO:0000256" key="6">
    <source>
        <dbReference type="ARBA" id="ARBA00023136"/>
    </source>
</evidence>
<keyword evidence="4 7" id="KW-0812">Transmembrane</keyword>
<feature type="domain" description="ABC transmembrane type-1" evidence="8">
    <location>
        <begin position="85"/>
        <end position="273"/>
    </location>
</feature>
<dbReference type="PANTHER" id="PTHR43744:SF12">
    <property type="entry name" value="ABC TRANSPORTER PERMEASE PROTEIN MG189-RELATED"/>
    <property type="match status" value="1"/>
</dbReference>
<feature type="transmembrane region" description="Helical" evidence="7">
    <location>
        <begin position="195"/>
        <end position="217"/>
    </location>
</feature>
<dbReference type="CDD" id="cd06261">
    <property type="entry name" value="TM_PBP2"/>
    <property type="match status" value="1"/>
</dbReference>
<evidence type="ECO:0000259" key="8">
    <source>
        <dbReference type="PROSITE" id="PS50928"/>
    </source>
</evidence>
<feature type="transmembrane region" description="Helical" evidence="7">
    <location>
        <begin position="96"/>
        <end position="113"/>
    </location>
</feature>
<dbReference type="SUPFAM" id="SSF161098">
    <property type="entry name" value="MetI-like"/>
    <property type="match status" value="1"/>
</dbReference>
<keyword evidence="3" id="KW-1003">Cell membrane</keyword>
<keyword evidence="2 7" id="KW-0813">Transport</keyword>
<evidence type="ECO:0000256" key="7">
    <source>
        <dbReference type="RuleBase" id="RU363032"/>
    </source>
</evidence>
<dbReference type="AlphaFoldDB" id="A0A366M2T6"/>
<proteinExistence type="inferred from homology"/>
<comment type="caution">
    <text evidence="9">The sequence shown here is derived from an EMBL/GenBank/DDBJ whole genome shotgun (WGS) entry which is preliminary data.</text>
</comment>
<keyword evidence="10" id="KW-1185">Reference proteome</keyword>
<evidence type="ECO:0000313" key="10">
    <source>
        <dbReference type="Proteomes" id="UP000253303"/>
    </source>
</evidence>
<dbReference type="Gene3D" id="1.10.3720.10">
    <property type="entry name" value="MetI-like"/>
    <property type="match status" value="1"/>
</dbReference>
<accession>A0A366M2T6</accession>
<gene>
    <name evidence="9" type="ORF">DP939_09475</name>
</gene>
<evidence type="ECO:0000256" key="1">
    <source>
        <dbReference type="ARBA" id="ARBA00004651"/>
    </source>
</evidence>
<keyword evidence="5 7" id="KW-1133">Transmembrane helix</keyword>
<comment type="similarity">
    <text evidence="7">Belongs to the binding-protein-dependent transport system permease family.</text>
</comment>
<dbReference type="PANTHER" id="PTHR43744">
    <property type="entry name" value="ABC TRANSPORTER PERMEASE PROTEIN MG189-RELATED-RELATED"/>
    <property type="match status" value="1"/>
</dbReference>
<sequence>MERVMSLISRVEERRPAVRAGLRSVQALTLAFLVVIGLGPIFMTIKGAMSPSADLIAKPLALWPADPRPENFATAWDDLGIGHYLLNTVQVVGGSWAVQLVVAITAGFALSVLRPWFGKYVYGAILATMFVPYTVSMTSLFLTVIDLGLVDSYWAVWLPSGAYAFNVLLAKRFFDALPAELFAAARVDGANTWQLLTRIVLPMSRPILAVISLLAVMHSWKDFIWPLVAITDPEKQPISVALANLAEQAPQDELIAAMAMALAPPVVVFLVFQKHIVAGLGFTGLKG</sequence>